<evidence type="ECO:0000313" key="2">
    <source>
        <dbReference type="EMBL" id="RXG93977.1"/>
    </source>
</evidence>
<evidence type="ECO:0000256" key="1">
    <source>
        <dbReference type="SAM" id="MobiDB-lite"/>
    </source>
</evidence>
<dbReference type="Proteomes" id="UP000290174">
    <property type="component" value="Unassembled WGS sequence"/>
</dbReference>
<evidence type="ECO:0000313" key="3">
    <source>
        <dbReference type="Proteomes" id="UP000290174"/>
    </source>
</evidence>
<sequence>MRALSTLGISLRKHPLPNPPPQAGEGAHQPYGTGRLLCVRQKSPAACERPHILKFANVVP</sequence>
<proteinExistence type="predicted"/>
<organism evidence="2 3">
    <name type="scientific">Bradyrhizobium zhanjiangense</name>
    <dbReference type="NCBI Taxonomy" id="1325107"/>
    <lineage>
        <taxon>Bacteria</taxon>
        <taxon>Pseudomonadati</taxon>
        <taxon>Pseudomonadota</taxon>
        <taxon>Alphaproteobacteria</taxon>
        <taxon>Hyphomicrobiales</taxon>
        <taxon>Nitrobacteraceae</taxon>
        <taxon>Bradyrhizobium</taxon>
    </lineage>
</organism>
<gene>
    <name evidence="2" type="ORF">EAS61_20840</name>
</gene>
<dbReference type="EMBL" id="RKMK01000019">
    <property type="protein sequence ID" value="RXG93977.1"/>
    <property type="molecule type" value="Genomic_DNA"/>
</dbReference>
<reference evidence="2 3" key="1">
    <citation type="submission" date="2018-11" db="EMBL/GenBank/DDBJ databases">
        <title>Bradyrhizobium sp. nov., isolated from effective nodules of peanut in China.</title>
        <authorList>
            <person name="Li Y."/>
        </authorList>
    </citation>
    <scope>NUCLEOTIDE SEQUENCE [LARGE SCALE GENOMIC DNA]</scope>
    <source>
        <strain evidence="2 3">CCBAU 51770</strain>
    </source>
</reference>
<dbReference type="AlphaFoldDB" id="A0A4Q0QM12"/>
<comment type="caution">
    <text evidence="2">The sequence shown here is derived from an EMBL/GenBank/DDBJ whole genome shotgun (WGS) entry which is preliminary data.</text>
</comment>
<protein>
    <submittedName>
        <fullName evidence="2">Uncharacterized protein</fullName>
    </submittedName>
</protein>
<feature type="region of interest" description="Disordered" evidence="1">
    <location>
        <begin position="1"/>
        <end position="29"/>
    </location>
</feature>
<accession>A0A4Q0QM12</accession>
<name>A0A4Q0QM12_9BRAD</name>